<keyword evidence="7" id="KW-0175">Coiled coil</keyword>
<feature type="domain" description="HAMP" evidence="10">
    <location>
        <begin position="179"/>
        <end position="231"/>
    </location>
</feature>
<proteinExistence type="predicted"/>
<dbReference type="PRINTS" id="PR00344">
    <property type="entry name" value="BCTRLSENSOR"/>
</dbReference>
<dbReference type="CDD" id="cd00082">
    <property type="entry name" value="HisKA"/>
    <property type="match status" value="1"/>
</dbReference>
<dbReference type="PROSITE" id="PS50109">
    <property type="entry name" value="HIS_KIN"/>
    <property type="match status" value="1"/>
</dbReference>
<dbReference type="InterPro" id="IPR004358">
    <property type="entry name" value="Sig_transdc_His_kin-like_C"/>
</dbReference>
<evidence type="ECO:0000256" key="1">
    <source>
        <dbReference type="ARBA" id="ARBA00000085"/>
    </source>
</evidence>
<keyword evidence="8" id="KW-0472">Membrane</keyword>
<evidence type="ECO:0000256" key="2">
    <source>
        <dbReference type="ARBA" id="ARBA00004370"/>
    </source>
</evidence>
<dbReference type="GO" id="GO:0000155">
    <property type="term" value="F:phosphorelay sensor kinase activity"/>
    <property type="evidence" value="ECO:0007669"/>
    <property type="project" value="InterPro"/>
</dbReference>
<dbReference type="SMART" id="SM00387">
    <property type="entry name" value="HATPase_c"/>
    <property type="match status" value="1"/>
</dbReference>
<keyword evidence="8" id="KW-1133">Transmembrane helix</keyword>
<evidence type="ECO:0000256" key="6">
    <source>
        <dbReference type="ARBA" id="ARBA00022777"/>
    </source>
</evidence>
<keyword evidence="5 11" id="KW-0808">Transferase</keyword>
<evidence type="ECO:0000313" key="12">
    <source>
        <dbReference type="Proteomes" id="UP000193827"/>
    </source>
</evidence>
<dbReference type="AlphaFoldDB" id="A0A1Y5SPI1"/>
<dbReference type="SUPFAM" id="SSF47384">
    <property type="entry name" value="Homodimeric domain of signal transducing histidine kinase"/>
    <property type="match status" value="1"/>
</dbReference>
<keyword evidence="4" id="KW-0597">Phosphoprotein</keyword>
<dbReference type="InterPro" id="IPR003660">
    <property type="entry name" value="HAMP_dom"/>
</dbReference>
<dbReference type="InterPro" id="IPR005467">
    <property type="entry name" value="His_kinase_dom"/>
</dbReference>
<name>A0A1Y5SPI1_9RHOB</name>
<comment type="subcellular location">
    <subcellularLocation>
        <location evidence="2">Membrane</location>
    </subcellularLocation>
</comment>
<dbReference type="PANTHER" id="PTHR43065:SF42">
    <property type="entry name" value="TWO-COMPONENT SENSOR PPRA"/>
    <property type="match status" value="1"/>
</dbReference>
<dbReference type="Gene3D" id="3.30.565.10">
    <property type="entry name" value="Histidine kinase-like ATPase, C-terminal domain"/>
    <property type="match status" value="1"/>
</dbReference>
<evidence type="ECO:0000259" key="9">
    <source>
        <dbReference type="PROSITE" id="PS50109"/>
    </source>
</evidence>
<protein>
    <recommendedName>
        <fullName evidence="3">histidine kinase</fullName>
        <ecNumber evidence="3">2.7.13.3</ecNumber>
    </recommendedName>
</protein>
<accession>A0A1Y5SPI1</accession>
<gene>
    <name evidence="11" type="primary">zraS_4</name>
    <name evidence="11" type="ORF">PEL8287_02304</name>
</gene>
<feature type="transmembrane region" description="Helical" evidence="8">
    <location>
        <begin position="155"/>
        <end position="177"/>
    </location>
</feature>
<sequence length="562" mass="61722">MTDKKLGFWPSASLQAKFLLITVPLLLLVVTCFFAVVHVNSVKNAREALHARMVKVTEIQSAAISGLLWNFNIDQTALILRAMANDPDLVGAMVQDETGSVVAQVGMMQTTAEQLNILEKPIVFYRGNDQPPVDLGQLQIAFSEENLKLASRQRLYQALGIAALLTISSVASALMALRLTVRRPLLRLLGSIRLAREENIRQPVDWATSDEIGTIVTAYNDLQEKQESYENQLRNIRDTLEQRVVERTRELKGREIELSRAVSDLEVNQTALMQAKEAAETALSDLQNAQKRLVQAEKMASLGQLTAGIAHEIKNPLNFVNNFSAVSNEMLGELSQLLQGPIAQLDPKTRAEAEELLTSVCENLVKIESHGKRADSIIKNMLLHSREGPTEPQTVHLNTLAEQALNLAYHGARAEFPGSNITIEKSLDPALIKIECYPQAMLRVLLNLISNGIYAANQKQSASGQEFQPKLTLTTQAKGRNAIITISDNGVGISRAERDQIFLPFFTTKPAGDGTGLGLSLSYDIIVTQHGGELKVASEPGEYTCFTIEIPLKLKSDNGVKA</sequence>
<evidence type="ECO:0000256" key="7">
    <source>
        <dbReference type="SAM" id="Coils"/>
    </source>
</evidence>
<dbReference type="Proteomes" id="UP000193827">
    <property type="component" value="Unassembled WGS sequence"/>
</dbReference>
<dbReference type="OrthoDB" id="9795133at2"/>
<dbReference type="InterPro" id="IPR036890">
    <property type="entry name" value="HATPase_C_sf"/>
</dbReference>
<organism evidence="11 12">
    <name type="scientific">Roseovarius litorisediminis</name>
    <dbReference type="NCBI Taxonomy" id="1312363"/>
    <lineage>
        <taxon>Bacteria</taxon>
        <taxon>Pseudomonadati</taxon>
        <taxon>Pseudomonadota</taxon>
        <taxon>Alphaproteobacteria</taxon>
        <taxon>Rhodobacterales</taxon>
        <taxon>Roseobacteraceae</taxon>
        <taxon>Roseovarius</taxon>
    </lineage>
</organism>
<dbReference type="GO" id="GO:0016020">
    <property type="term" value="C:membrane"/>
    <property type="evidence" value="ECO:0007669"/>
    <property type="project" value="UniProtKB-SubCell"/>
</dbReference>
<dbReference type="PANTHER" id="PTHR43065">
    <property type="entry name" value="SENSOR HISTIDINE KINASE"/>
    <property type="match status" value="1"/>
</dbReference>
<dbReference type="PROSITE" id="PS50885">
    <property type="entry name" value="HAMP"/>
    <property type="match status" value="1"/>
</dbReference>
<dbReference type="EMBL" id="FWFL01000005">
    <property type="protein sequence ID" value="SLN45045.1"/>
    <property type="molecule type" value="Genomic_DNA"/>
</dbReference>
<reference evidence="11 12" key="1">
    <citation type="submission" date="2017-03" db="EMBL/GenBank/DDBJ databases">
        <authorList>
            <person name="Afonso C.L."/>
            <person name="Miller P.J."/>
            <person name="Scott M.A."/>
            <person name="Spackman E."/>
            <person name="Goraichik I."/>
            <person name="Dimitrov K.M."/>
            <person name="Suarez D.L."/>
            <person name="Swayne D.E."/>
        </authorList>
    </citation>
    <scope>NUCLEOTIDE SEQUENCE [LARGE SCALE GENOMIC DNA]</scope>
    <source>
        <strain evidence="11 12">CECT 8287</strain>
    </source>
</reference>
<keyword evidence="12" id="KW-1185">Reference proteome</keyword>
<feature type="domain" description="Histidine kinase" evidence="9">
    <location>
        <begin position="308"/>
        <end position="554"/>
    </location>
</feature>
<dbReference type="InterPro" id="IPR003661">
    <property type="entry name" value="HisK_dim/P_dom"/>
</dbReference>
<evidence type="ECO:0000256" key="8">
    <source>
        <dbReference type="SAM" id="Phobius"/>
    </source>
</evidence>
<dbReference type="InterPro" id="IPR003594">
    <property type="entry name" value="HATPase_dom"/>
</dbReference>
<dbReference type="RefSeq" id="WP_085892512.1">
    <property type="nucleotide sequence ID" value="NZ_FWFL01000005.1"/>
</dbReference>
<dbReference type="SMART" id="SM00388">
    <property type="entry name" value="HisKA"/>
    <property type="match status" value="1"/>
</dbReference>
<evidence type="ECO:0000256" key="5">
    <source>
        <dbReference type="ARBA" id="ARBA00022679"/>
    </source>
</evidence>
<dbReference type="EC" id="2.7.13.3" evidence="3"/>
<evidence type="ECO:0000256" key="4">
    <source>
        <dbReference type="ARBA" id="ARBA00022553"/>
    </source>
</evidence>
<evidence type="ECO:0000259" key="10">
    <source>
        <dbReference type="PROSITE" id="PS50885"/>
    </source>
</evidence>
<evidence type="ECO:0000256" key="3">
    <source>
        <dbReference type="ARBA" id="ARBA00012438"/>
    </source>
</evidence>
<dbReference type="Pfam" id="PF02518">
    <property type="entry name" value="HATPase_c"/>
    <property type="match status" value="1"/>
</dbReference>
<dbReference type="InterPro" id="IPR036097">
    <property type="entry name" value="HisK_dim/P_sf"/>
</dbReference>
<keyword evidence="6" id="KW-0418">Kinase</keyword>
<dbReference type="Gene3D" id="1.10.287.130">
    <property type="match status" value="1"/>
</dbReference>
<dbReference type="SUPFAM" id="SSF55874">
    <property type="entry name" value="ATPase domain of HSP90 chaperone/DNA topoisomerase II/histidine kinase"/>
    <property type="match status" value="1"/>
</dbReference>
<feature type="coiled-coil region" evidence="7">
    <location>
        <begin position="272"/>
        <end position="299"/>
    </location>
</feature>
<keyword evidence="8" id="KW-0812">Transmembrane</keyword>
<feature type="transmembrane region" description="Helical" evidence="8">
    <location>
        <begin position="18"/>
        <end position="37"/>
    </location>
</feature>
<dbReference type="Gene3D" id="6.10.340.10">
    <property type="match status" value="1"/>
</dbReference>
<evidence type="ECO:0000313" key="11">
    <source>
        <dbReference type="EMBL" id="SLN45045.1"/>
    </source>
</evidence>
<comment type="catalytic activity">
    <reaction evidence="1">
        <text>ATP + protein L-histidine = ADP + protein N-phospho-L-histidine.</text>
        <dbReference type="EC" id="2.7.13.3"/>
    </reaction>
</comment>